<dbReference type="Proteomes" id="UP001183390">
    <property type="component" value="Unassembled WGS sequence"/>
</dbReference>
<dbReference type="PANTHER" id="PTHR43674">
    <property type="entry name" value="NITRILASE C965.09-RELATED"/>
    <property type="match status" value="1"/>
</dbReference>
<protein>
    <submittedName>
        <fullName evidence="4">Carbon-nitrogen hydrolase family protein</fullName>
    </submittedName>
</protein>
<organism evidence="4 5">
    <name type="scientific">Nocardiopsis lambiniae</name>
    <dbReference type="NCBI Taxonomy" id="3075539"/>
    <lineage>
        <taxon>Bacteria</taxon>
        <taxon>Bacillati</taxon>
        <taxon>Actinomycetota</taxon>
        <taxon>Actinomycetes</taxon>
        <taxon>Streptosporangiales</taxon>
        <taxon>Nocardiopsidaceae</taxon>
        <taxon>Nocardiopsis</taxon>
    </lineage>
</organism>
<dbReference type="Pfam" id="PF00795">
    <property type="entry name" value="CN_hydrolase"/>
    <property type="match status" value="1"/>
</dbReference>
<gene>
    <name evidence="4" type="ORF">RM479_25440</name>
</gene>
<dbReference type="RefSeq" id="WP_311514229.1">
    <property type="nucleotide sequence ID" value="NZ_JAVREP010000027.1"/>
</dbReference>
<keyword evidence="2 4" id="KW-0378">Hydrolase</keyword>
<name>A0ABU2MHP8_9ACTN</name>
<proteinExistence type="inferred from homology"/>
<dbReference type="InterPro" id="IPR044083">
    <property type="entry name" value="RamA-like"/>
</dbReference>
<dbReference type="GO" id="GO:0016787">
    <property type="term" value="F:hydrolase activity"/>
    <property type="evidence" value="ECO:0007669"/>
    <property type="project" value="UniProtKB-KW"/>
</dbReference>
<keyword evidence="5" id="KW-1185">Reference proteome</keyword>
<evidence type="ECO:0000259" key="3">
    <source>
        <dbReference type="PROSITE" id="PS50263"/>
    </source>
</evidence>
<evidence type="ECO:0000313" key="4">
    <source>
        <dbReference type="EMBL" id="MDT0331766.1"/>
    </source>
</evidence>
<sequence length="268" mass="28542">MAPRTLRAALDQGTGHSGDTAHALRRLADRARTAAAAGADLLIGPEMSLTGYNIGDDVGRLAEAVDGPLAQAVSEIAADTGVAIVHGFPERDGDAVYNTVRLVDGAGTHLAAYRKTHLFGDLDRAAFTPGDVPVVQADLAGVRLGLLVCYDVEFPEPVRAHALAGTELLIVPTALMRPFLDVPNRIVPVRALENQIHLAYVNRCDTEGDLRYAGLSALIAPDGSETLRAGADEELLIGDVDPGAIARAREQQSYLDDRRPELYQAPRR</sequence>
<dbReference type="InterPro" id="IPR003010">
    <property type="entry name" value="C-N_Hydrolase"/>
</dbReference>
<dbReference type="InterPro" id="IPR001110">
    <property type="entry name" value="UPF0012_CS"/>
</dbReference>
<feature type="domain" description="CN hydrolase" evidence="3">
    <location>
        <begin position="6"/>
        <end position="242"/>
    </location>
</feature>
<comment type="caution">
    <text evidence="4">The sequence shown here is derived from an EMBL/GenBank/DDBJ whole genome shotgun (WGS) entry which is preliminary data.</text>
</comment>
<dbReference type="InterPro" id="IPR036526">
    <property type="entry name" value="C-N_Hydrolase_sf"/>
</dbReference>
<evidence type="ECO:0000256" key="1">
    <source>
        <dbReference type="ARBA" id="ARBA00010613"/>
    </source>
</evidence>
<dbReference type="PROSITE" id="PS50263">
    <property type="entry name" value="CN_HYDROLASE"/>
    <property type="match status" value="1"/>
</dbReference>
<accession>A0ABU2MHP8</accession>
<dbReference type="Gene3D" id="3.60.110.10">
    <property type="entry name" value="Carbon-nitrogen hydrolase"/>
    <property type="match status" value="1"/>
</dbReference>
<dbReference type="InterPro" id="IPR050345">
    <property type="entry name" value="Aliph_Amidase/BUP"/>
</dbReference>
<comment type="similarity">
    <text evidence="1">Belongs to the carbon-nitrogen hydrolase superfamily. NIT1/NIT2 family.</text>
</comment>
<evidence type="ECO:0000256" key="2">
    <source>
        <dbReference type="ARBA" id="ARBA00022801"/>
    </source>
</evidence>
<dbReference type="PROSITE" id="PS01227">
    <property type="entry name" value="UPF0012"/>
    <property type="match status" value="1"/>
</dbReference>
<dbReference type="SUPFAM" id="SSF56317">
    <property type="entry name" value="Carbon-nitrogen hydrolase"/>
    <property type="match status" value="1"/>
</dbReference>
<evidence type="ECO:0000313" key="5">
    <source>
        <dbReference type="Proteomes" id="UP001183390"/>
    </source>
</evidence>
<reference evidence="5" key="1">
    <citation type="submission" date="2023-07" db="EMBL/GenBank/DDBJ databases">
        <title>30 novel species of actinomycetes from the DSMZ collection.</title>
        <authorList>
            <person name="Nouioui I."/>
        </authorList>
    </citation>
    <scope>NUCLEOTIDE SEQUENCE [LARGE SCALE GENOMIC DNA]</scope>
    <source>
        <strain evidence="5">DSM 44743</strain>
    </source>
</reference>
<dbReference type="EMBL" id="JAVREP010000027">
    <property type="protein sequence ID" value="MDT0331766.1"/>
    <property type="molecule type" value="Genomic_DNA"/>
</dbReference>
<dbReference type="CDD" id="cd07576">
    <property type="entry name" value="R-amidase_like"/>
    <property type="match status" value="1"/>
</dbReference>
<dbReference type="PANTHER" id="PTHR43674:SF2">
    <property type="entry name" value="BETA-UREIDOPROPIONASE"/>
    <property type="match status" value="1"/>
</dbReference>